<evidence type="ECO:0000313" key="3">
    <source>
        <dbReference type="Proteomes" id="UP001189624"/>
    </source>
</evidence>
<dbReference type="InterPro" id="IPR000626">
    <property type="entry name" value="Ubiquitin-like_dom"/>
</dbReference>
<evidence type="ECO:0000313" key="2">
    <source>
        <dbReference type="EMBL" id="CAJ1977264.1"/>
    </source>
</evidence>
<protein>
    <recommendedName>
        <fullName evidence="1">Ubiquitin-like domain-containing protein</fullName>
    </recommendedName>
</protein>
<gene>
    <name evidence="2" type="ORF">AYBTSS11_LOCUS29417</name>
</gene>
<name>A0AA86W2Q0_9FABA</name>
<accession>A0AA86W2Q0</accession>
<dbReference type="Gene3D" id="3.10.20.90">
    <property type="entry name" value="Phosphatidylinositol 3-kinase Catalytic Subunit, Chain A, domain 1"/>
    <property type="match status" value="1"/>
</dbReference>
<dbReference type="CDD" id="cd17039">
    <property type="entry name" value="Ubl_ubiquitin_like"/>
    <property type="match status" value="1"/>
</dbReference>
<proteinExistence type="predicted"/>
<dbReference type="Gramene" id="rna-AYBTSS11_LOCUS29417">
    <property type="protein sequence ID" value="CAJ1977264.1"/>
    <property type="gene ID" value="gene-AYBTSS11_LOCUS29417"/>
</dbReference>
<dbReference type="SUPFAM" id="SSF54236">
    <property type="entry name" value="Ubiquitin-like"/>
    <property type="match status" value="1"/>
</dbReference>
<organism evidence="2 3">
    <name type="scientific">Sphenostylis stenocarpa</name>
    <dbReference type="NCBI Taxonomy" id="92480"/>
    <lineage>
        <taxon>Eukaryota</taxon>
        <taxon>Viridiplantae</taxon>
        <taxon>Streptophyta</taxon>
        <taxon>Embryophyta</taxon>
        <taxon>Tracheophyta</taxon>
        <taxon>Spermatophyta</taxon>
        <taxon>Magnoliopsida</taxon>
        <taxon>eudicotyledons</taxon>
        <taxon>Gunneridae</taxon>
        <taxon>Pentapetalae</taxon>
        <taxon>rosids</taxon>
        <taxon>fabids</taxon>
        <taxon>Fabales</taxon>
        <taxon>Fabaceae</taxon>
        <taxon>Papilionoideae</taxon>
        <taxon>50 kb inversion clade</taxon>
        <taxon>NPAAA clade</taxon>
        <taxon>indigoferoid/millettioid clade</taxon>
        <taxon>Phaseoleae</taxon>
        <taxon>Sphenostylis</taxon>
    </lineage>
</organism>
<dbReference type="PROSITE" id="PS50053">
    <property type="entry name" value="UBIQUITIN_2"/>
    <property type="match status" value="1"/>
</dbReference>
<dbReference type="InterPro" id="IPR029071">
    <property type="entry name" value="Ubiquitin-like_domsf"/>
</dbReference>
<keyword evidence="3" id="KW-1185">Reference proteome</keyword>
<sequence>MDDGVSQLPPRLRWRQQWKEKKRVEELVVPPDQMRPTTEEPLLSAMGDSPTEWSTIVLEVKVPAGKERIPIEMDVNDTVLKLKEKVLEQKDMYAVGLERVVLQYHRKPVELLDEQLLKDFVDSDRREIDVYIMPPRRPPRKVRLKVMVAPMNSKERLEMEVRAEERVAVLRVLLEKAHRIVRFRLPTLGRYVFIHNDKTMDEKMSFRWHRVLHGDTIRTLDRHLVQPNTVDGCLTQDQKDVAEDRS</sequence>
<dbReference type="Proteomes" id="UP001189624">
    <property type="component" value="Chromosome 10"/>
</dbReference>
<dbReference type="AlphaFoldDB" id="A0AA86W2Q0"/>
<evidence type="ECO:0000259" key="1">
    <source>
        <dbReference type="PROSITE" id="PS50053"/>
    </source>
</evidence>
<dbReference type="EMBL" id="OY731407">
    <property type="protein sequence ID" value="CAJ1977264.1"/>
    <property type="molecule type" value="Genomic_DNA"/>
</dbReference>
<reference evidence="2" key="1">
    <citation type="submission" date="2023-10" db="EMBL/GenBank/DDBJ databases">
        <authorList>
            <person name="Domelevo Entfellner J.-B."/>
        </authorList>
    </citation>
    <scope>NUCLEOTIDE SEQUENCE</scope>
</reference>
<feature type="domain" description="Ubiquitin-like" evidence="1">
    <location>
        <begin position="56"/>
        <end position="120"/>
    </location>
</feature>